<name>A0A382WZ53_9ZZZZ</name>
<keyword evidence="2" id="KW-0808">Transferase</keyword>
<sequence>MKEFLSKLKSNENLSFEESKSAFEIIMEGKASEDEIYDFLTLLSKKGESSNEIAGGVYVLRNKSKRVNI</sequence>
<dbReference type="InterPro" id="IPR036320">
    <property type="entry name" value="Glycosyl_Trfase_fam3_N_dom_sf"/>
</dbReference>
<keyword evidence="1" id="KW-0328">Glycosyltransferase</keyword>
<dbReference type="Pfam" id="PF02885">
    <property type="entry name" value="Glycos_trans_3N"/>
    <property type="match status" value="1"/>
</dbReference>
<evidence type="ECO:0000259" key="3">
    <source>
        <dbReference type="Pfam" id="PF02885"/>
    </source>
</evidence>
<dbReference type="InterPro" id="IPR017459">
    <property type="entry name" value="Glycosyl_Trfase_fam3_N_dom"/>
</dbReference>
<organism evidence="4">
    <name type="scientific">marine metagenome</name>
    <dbReference type="NCBI Taxonomy" id="408172"/>
    <lineage>
        <taxon>unclassified sequences</taxon>
        <taxon>metagenomes</taxon>
        <taxon>ecological metagenomes</taxon>
    </lineage>
</organism>
<dbReference type="Gene3D" id="1.20.970.10">
    <property type="entry name" value="Transferase, Pyrimidine Nucleoside Phosphorylase, Chain C"/>
    <property type="match status" value="1"/>
</dbReference>
<gene>
    <name evidence="4" type="ORF">METZ01_LOCUS417070</name>
</gene>
<evidence type="ECO:0000313" key="4">
    <source>
        <dbReference type="EMBL" id="SVD64216.1"/>
    </source>
</evidence>
<feature type="domain" description="Glycosyl transferase family 3 N-terminal" evidence="3">
    <location>
        <begin position="2"/>
        <end position="63"/>
    </location>
</feature>
<reference evidence="4" key="1">
    <citation type="submission" date="2018-05" db="EMBL/GenBank/DDBJ databases">
        <authorList>
            <person name="Lanie J.A."/>
            <person name="Ng W.-L."/>
            <person name="Kazmierczak K.M."/>
            <person name="Andrzejewski T.M."/>
            <person name="Davidsen T.M."/>
            <person name="Wayne K.J."/>
            <person name="Tettelin H."/>
            <person name="Glass J.I."/>
            <person name="Rusch D."/>
            <person name="Podicherti R."/>
            <person name="Tsui H.-C.T."/>
            <person name="Winkler M.E."/>
        </authorList>
    </citation>
    <scope>NUCLEOTIDE SEQUENCE</scope>
</reference>
<protein>
    <recommendedName>
        <fullName evidence="3">Glycosyl transferase family 3 N-terminal domain-containing protein</fullName>
    </recommendedName>
</protein>
<feature type="non-terminal residue" evidence="4">
    <location>
        <position position="69"/>
    </location>
</feature>
<evidence type="ECO:0000256" key="1">
    <source>
        <dbReference type="ARBA" id="ARBA00022676"/>
    </source>
</evidence>
<dbReference type="EMBL" id="UINC01163747">
    <property type="protein sequence ID" value="SVD64216.1"/>
    <property type="molecule type" value="Genomic_DNA"/>
</dbReference>
<evidence type="ECO:0000256" key="2">
    <source>
        <dbReference type="ARBA" id="ARBA00022679"/>
    </source>
</evidence>
<accession>A0A382WZ53</accession>
<dbReference type="GO" id="GO:0016757">
    <property type="term" value="F:glycosyltransferase activity"/>
    <property type="evidence" value="ECO:0007669"/>
    <property type="project" value="UniProtKB-KW"/>
</dbReference>
<dbReference type="AlphaFoldDB" id="A0A382WZ53"/>
<proteinExistence type="predicted"/>
<dbReference type="SUPFAM" id="SSF47648">
    <property type="entry name" value="Nucleoside phosphorylase/phosphoribosyltransferase N-terminal domain"/>
    <property type="match status" value="1"/>
</dbReference>